<reference evidence="5" key="2">
    <citation type="journal article" date="2023" name="Int. J. Syst. Evol. Microbiol.">
        <title>Streptomyces marispadix sp. nov., isolated from marine beach sediment of the Northern Coast of Portugal.</title>
        <authorList>
            <person name="dos Santos J.D.N."/>
            <person name="Vitorino I.R."/>
            <person name="Kallscheuer N."/>
            <person name="Srivastava A."/>
            <person name="Krautwurst S."/>
            <person name="Marz M."/>
            <person name="Jogler C."/>
            <person name="Lobo Da Cunha A."/>
            <person name="Catita J."/>
            <person name="Goncalves H."/>
            <person name="Gonzalez I."/>
            <person name="Reyes F."/>
            <person name="Lage O.M."/>
        </authorList>
    </citation>
    <scope>NUCLEOTIDE SEQUENCE</scope>
    <source>
        <strain evidence="5">M600PL45_2</strain>
    </source>
</reference>
<dbReference type="PANTHER" id="PTHR22789">
    <property type="entry name" value="FUCULOSE PHOSPHATE ALDOLASE"/>
    <property type="match status" value="1"/>
</dbReference>
<evidence type="ECO:0000256" key="1">
    <source>
        <dbReference type="ARBA" id="ARBA00022723"/>
    </source>
</evidence>
<gene>
    <name evidence="5" type="ORF">MMA15_10775</name>
</gene>
<evidence type="ECO:0000256" key="2">
    <source>
        <dbReference type="ARBA" id="ARBA00023239"/>
    </source>
</evidence>
<dbReference type="Gene3D" id="3.40.225.10">
    <property type="entry name" value="Class II aldolase/adducin N-terminal domain"/>
    <property type="match status" value="1"/>
</dbReference>
<dbReference type="PANTHER" id="PTHR22789:SF0">
    <property type="entry name" value="3-OXO-TETRONATE 4-PHOSPHATE DECARBOXYLASE-RELATED"/>
    <property type="match status" value="1"/>
</dbReference>
<dbReference type="SMART" id="SM01007">
    <property type="entry name" value="Aldolase_II"/>
    <property type="match status" value="1"/>
</dbReference>
<keyword evidence="1" id="KW-0479">Metal-binding</keyword>
<keyword evidence="6" id="KW-1185">Reference proteome</keyword>
<proteinExistence type="predicted"/>
<evidence type="ECO:0000259" key="4">
    <source>
        <dbReference type="SMART" id="SM01007"/>
    </source>
</evidence>
<sequence>MSAVSQPPTGRPPGPPEPPPGRELSPLRSTIADACRVLAARGLADGILGHISLRVDERRLLIRCRGPKERGLAYTTPADIRLVDLDGRPGTPQELAGGYRPPNELPLHTEVLRTRGDIAAVCHAHPPEVVAADLAGIAIRPVVGAFDIPGARLAAGGVPVHPRGVLIRDRRLAAEMVASMGDRPVVLLRGHGLTSAAASVEECVLQALSVDRIARISLRVVSAGGELCDLAERDMAELPDLGGAFNTATAWRHELARLAESSTPLRRVHGA</sequence>
<dbReference type="Pfam" id="PF00596">
    <property type="entry name" value="Aldolase_II"/>
    <property type="match status" value="1"/>
</dbReference>
<dbReference type="InterPro" id="IPR036409">
    <property type="entry name" value="Aldolase_II/adducin_N_sf"/>
</dbReference>
<accession>A0ABS9SX62</accession>
<dbReference type="InterPro" id="IPR050197">
    <property type="entry name" value="Aldolase_class_II_sugar_metab"/>
</dbReference>
<dbReference type="EMBL" id="JAKWJU010000002">
    <property type="protein sequence ID" value="MCH6160865.1"/>
    <property type="molecule type" value="Genomic_DNA"/>
</dbReference>
<dbReference type="Proteomes" id="UP001166784">
    <property type="component" value="Unassembled WGS sequence"/>
</dbReference>
<feature type="domain" description="Class II aldolase/adducin N-terminal" evidence="4">
    <location>
        <begin position="29"/>
        <end position="218"/>
    </location>
</feature>
<evidence type="ECO:0000313" key="6">
    <source>
        <dbReference type="Proteomes" id="UP001166784"/>
    </source>
</evidence>
<keyword evidence="2" id="KW-0456">Lyase</keyword>
<organism evidence="5 6">
    <name type="scientific">Streptomyces marispadix</name>
    <dbReference type="NCBI Taxonomy" id="2922868"/>
    <lineage>
        <taxon>Bacteria</taxon>
        <taxon>Bacillati</taxon>
        <taxon>Actinomycetota</taxon>
        <taxon>Actinomycetes</taxon>
        <taxon>Kitasatosporales</taxon>
        <taxon>Streptomycetaceae</taxon>
        <taxon>Streptomyces</taxon>
    </lineage>
</organism>
<comment type="caution">
    <text evidence="5">The sequence shown here is derived from an EMBL/GenBank/DDBJ whole genome shotgun (WGS) entry which is preliminary data.</text>
</comment>
<name>A0ABS9SX62_9ACTN</name>
<protein>
    <submittedName>
        <fullName evidence="5">Class II aldolase/adducin family protein</fullName>
    </submittedName>
</protein>
<dbReference type="InterPro" id="IPR001303">
    <property type="entry name" value="Aldolase_II/adducin_N"/>
</dbReference>
<feature type="compositionally biased region" description="Pro residues" evidence="3">
    <location>
        <begin position="9"/>
        <end position="21"/>
    </location>
</feature>
<feature type="region of interest" description="Disordered" evidence="3">
    <location>
        <begin position="1"/>
        <end position="26"/>
    </location>
</feature>
<evidence type="ECO:0000313" key="5">
    <source>
        <dbReference type="EMBL" id="MCH6160865.1"/>
    </source>
</evidence>
<reference evidence="5" key="1">
    <citation type="submission" date="2022-03" db="EMBL/GenBank/DDBJ databases">
        <authorList>
            <person name="Santos J.D.N."/>
            <person name="Kallscheuer N."/>
            <person name="Jogler C."/>
            <person name="Lage O.M."/>
        </authorList>
    </citation>
    <scope>NUCLEOTIDE SEQUENCE</scope>
    <source>
        <strain evidence="5">M600PL45_2</strain>
    </source>
</reference>
<dbReference type="SUPFAM" id="SSF53639">
    <property type="entry name" value="AraD/HMP-PK domain-like"/>
    <property type="match status" value="1"/>
</dbReference>
<dbReference type="RefSeq" id="WP_241058890.1">
    <property type="nucleotide sequence ID" value="NZ_JAKWJU010000002.1"/>
</dbReference>
<evidence type="ECO:0000256" key="3">
    <source>
        <dbReference type="SAM" id="MobiDB-lite"/>
    </source>
</evidence>